<reference evidence="3" key="1">
    <citation type="submission" date="2021-01" db="EMBL/GenBank/DDBJ databases">
        <authorList>
            <person name="Corre E."/>
            <person name="Pelletier E."/>
            <person name="Niang G."/>
            <person name="Scheremetjew M."/>
            <person name="Finn R."/>
            <person name="Kale V."/>
            <person name="Holt S."/>
            <person name="Cochrane G."/>
            <person name="Meng A."/>
            <person name="Brown T."/>
            <person name="Cohen L."/>
        </authorList>
    </citation>
    <scope>NUCLEOTIDE SEQUENCE</scope>
    <source>
        <strain evidence="3">CCMP 410</strain>
    </source>
</reference>
<feature type="chain" id="PRO_5031252027" evidence="2">
    <location>
        <begin position="21"/>
        <end position="311"/>
    </location>
</feature>
<evidence type="ECO:0000313" key="3">
    <source>
        <dbReference type="EMBL" id="CAD9281582.1"/>
    </source>
</evidence>
<feature type="transmembrane region" description="Helical" evidence="1">
    <location>
        <begin position="285"/>
        <end position="304"/>
    </location>
</feature>
<dbReference type="PANTHER" id="PTHR36009:SF3">
    <property type="entry name" value="TRANSMEMBRANE PROTEIN"/>
    <property type="match status" value="1"/>
</dbReference>
<dbReference type="AlphaFoldDB" id="A0A7S1UZD9"/>
<dbReference type="EMBL" id="HBGK01020620">
    <property type="protein sequence ID" value="CAD9281582.1"/>
    <property type="molecule type" value="Transcribed_RNA"/>
</dbReference>
<protein>
    <submittedName>
        <fullName evidence="3">Uncharacterized protein</fullName>
    </submittedName>
</protein>
<dbReference type="PANTHER" id="PTHR36009">
    <property type="match status" value="1"/>
</dbReference>
<feature type="transmembrane region" description="Helical" evidence="1">
    <location>
        <begin position="162"/>
        <end position="181"/>
    </location>
</feature>
<sequence length="311" mass="33554">MRLSTVFLSFCILAVETSEGFVSHPSMVGIKTPHSLEKSLIATKDGVPTHYPKAFMNNADSTARRFSASSDLKESESTDWSVNPYFGGLAAAIMAYAFVFSPGQFFSDEENQLLQAFLTNPTSPEGVAPLFSVVFNELGVVPMIMAALIFPQGSEKGLPAGPFAAASFFTGYFGLAPYLTFRAEPMESKTMSELAFIPRLLENKFVDWGILGLAVSIPVTFGLFSSGDVSSLLNDYAEMASNSKLVSVSTADLLTLTVAASILIRRDYKLRVDEGRDDTEKTATLIAIATALFPVFGAGLYCALRPPLPEE</sequence>
<feature type="transmembrane region" description="Helical" evidence="1">
    <location>
        <begin position="245"/>
        <end position="264"/>
    </location>
</feature>
<keyword evidence="1" id="KW-0472">Membrane</keyword>
<organism evidence="3">
    <name type="scientific">Grammatophora oceanica</name>
    <dbReference type="NCBI Taxonomy" id="210454"/>
    <lineage>
        <taxon>Eukaryota</taxon>
        <taxon>Sar</taxon>
        <taxon>Stramenopiles</taxon>
        <taxon>Ochrophyta</taxon>
        <taxon>Bacillariophyta</taxon>
        <taxon>Fragilariophyceae</taxon>
        <taxon>Fragilariophycidae</taxon>
        <taxon>Rhabdonematales</taxon>
        <taxon>Grammatophoraceae</taxon>
        <taxon>Grammatophora</taxon>
    </lineage>
</organism>
<evidence type="ECO:0000256" key="1">
    <source>
        <dbReference type="SAM" id="Phobius"/>
    </source>
</evidence>
<evidence type="ECO:0000256" key="2">
    <source>
        <dbReference type="SAM" id="SignalP"/>
    </source>
</evidence>
<feature type="transmembrane region" description="Helical" evidence="1">
    <location>
        <begin position="127"/>
        <end position="150"/>
    </location>
</feature>
<feature type="signal peptide" evidence="2">
    <location>
        <begin position="1"/>
        <end position="20"/>
    </location>
</feature>
<keyword evidence="2" id="KW-0732">Signal</keyword>
<feature type="transmembrane region" description="Helical" evidence="1">
    <location>
        <begin position="85"/>
        <end position="106"/>
    </location>
</feature>
<feature type="transmembrane region" description="Helical" evidence="1">
    <location>
        <begin position="205"/>
        <end position="225"/>
    </location>
</feature>
<keyword evidence="1" id="KW-0812">Transmembrane</keyword>
<accession>A0A7S1UZD9</accession>
<name>A0A7S1UZD9_9STRA</name>
<proteinExistence type="predicted"/>
<gene>
    <name evidence="3" type="ORF">GOCE00092_LOCUS10493</name>
</gene>
<keyword evidence="1" id="KW-1133">Transmembrane helix</keyword>